<sequence length="101" mass="10876">MRHQGVLIMPQTTRGRLMILFLGRLLFTASFSVDLTLTGIVGYQLTPDKTLATLPYSLITLVACLTTFEASILMGRLGRRGGFILGAMAGTSSLSPVQLCL</sequence>
<protein>
    <submittedName>
        <fullName evidence="2">Major facilitator superfamily (MFS) transporter</fullName>
    </submittedName>
</protein>
<evidence type="ECO:0000313" key="2">
    <source>
        <dbReference type="EMBL" id="CDG34055.1"/>
    </source>
</evidence>
<reference evidence="2 3" key="1">
    <citation type="journal article" date="2014" name="Genome Biol. Evol.">
        <title>Acetic acid bacteria genomes reveal functional traits for adaptation to life in insect guts.</title>
        <authorList>
            <person name="Chouaia B."/>
            <person name="Gaiarsa S."/>
            <person name="Crotti E."/>
            <person name="Comandatore F."/>
            <person name="Degli Esposti M."/>
            <person name="Ricci I."/>
            <person name="Alma A."/>
            <person name="Favia G."/>
            <person name="Bandi C."/>
            <person name="Daffonchio D."/>
        </authorList>
    </citation>
    <scope>NUCLEOTIDE SEQUENCE [LARGE SCALE GENOMIC DNA]</scope>
    <source>
        <strain evidence="3">AM169</strain>
    </source>
</reference>
<gene>
    <name evidence="2" type="ORF">SACS_1317</name>
</gene>
<feature type="transmembrane region" description="Helical" evidence="1">
    <location>
        <begin position="54"/>
        <end position="74"/>
    </location>
</feature>
<dbReference type="Proteomes" id="UP000027590">
    <property type="component" value="Unassembled WGS sequence"/>
</dbReference>
<comment type="caution">
    <text evidence="2">The sequence shown here is derived from an EMBL/GenBank/DDBJ whole genome shotgun (WGS) entry which is preliminary data.</text>
</comment>
<keyword evidence="1" id="KW-0812">Transmembrane</keyword>
<proteinExistence type="predicted"/>
<organism evidence="2 3">
    <name type="scientific">Parasaccharibacter apium</name>
    <dbReference type="NCBI Taxonomy" id="1510841"/>
    <lineage>
        <taxon>Bacteria</taxon>
        <taxon>Pseudomonadati</taxon>
        <taxon>Pseudomonadota</taxon>
        <taxon>Alphaproteobacteria</taxon>
        <taxon>Acetobacterales</taxon>
        <taxon>Acetobacteraceae</taxon>
        <taxon>Parasaccharibacter</taxon>
    </lineage>
</organism>
<keyword evidence="1" id="KW-0472">Membrane</keyword>
<dbReference type="EMBL" id="CBLY010000006">
    <property type="protein sequence ID" value="CDG34055.1"/>
    <property type="molecule type" value="Genomic_DNA"/>
</dbReference>
<name>A0A7U7J0Z6_9PROT</name>
<keyword evidence="1" id="KW-1133">Transmembrane helix</keyword>
<evidence type="ECO:0000256" key="1">
    <source>
        <dbReference type="SAM" id="Phobius"/>
    </source>
</evidence>
<dbReference type="AlphaFoldDB" id="A0A7U7J0Z6"/>
<feature type="transmembrane region" description="Helical" evidence="1">
    <location>
        <begin position="21"/>
        <end position="42"/>
    </location>
</feature>
<accession>A0A7U7J0Z6</accession>
<reference evidence="2 3" key="2">
    <citation type="journal article" date="2014" name="PLoS ONE">
        <title>Evolution of mitochondria reconstructed from the energy metabolism of living bacteria.</title>
        <authorList>
            <person name="Degli Esposti M."/>
            <person name="Chouaia B."/>
            <person name="Comandatore F."/>
            <person name="Crotti E."/>
            <person name="Sassera D."/>
            <person name="Lievens P.M."/>
            <person name="Daffonchio D."/>
            <person name="Bandi C."/>
        </authorList>
    </citation>
    <scope>NUCLEOTIDE SEQUENCE [LARGE SCALE GENOMIC DNA]</scope>
    <source>
        <strain evidence="3">AM169</strain>
    </source>
</reference>
<evidence type="ECO:0000313" key="3">
    <source>
        <dbReference type="Proteomes" id="UP000027590"/>
    </source>
</evidence>